<reference evidence="1" key="2">
    <citation type="journal article" date="2015" name="Data Brief">
        <title>Shoot transcriptome of the giant reed, Arundo donax.</title>
        <authorList>
            <person name="Barrero R.A."/>
            <person name="Guerrero F.D."/>
            <person name="Moolhuijzen P."/>
            <person name="Goolsby J.A."/>
            <person name="Tidwell J."/>
            <person name="Bellgard S.E."/>
            <person name="Bellgard M.I."/>
        </authorList>
    </citation>
    <scope>NUCLEOTIDE SEQUENCE</scope>
    <source>
        <tissue evidence="1">Shoot tissue taken approximately 20 cm above the soil surface</tissue>
    </source>
</reference>
<sequence>MLITGRQLWWIQC</sequence>
<reference evidence="1" key="1">
    <citation type="submission" date="2014-09" db="EMBL/GenBank/DDBJ databases">
        <authorList>
            <person name="Magalhaes I.L.F."/>
            <person name="Oliveira U."/>
            <person name="Santos F.R."/>
            <person name="Vidigal T.H.D.A."/>
            <person name="Brescovit A.D."/>
            <person name="Santos A.J."/>
        </authorList>
    </citation>
    <scope>NUCLEOTIDE SEQUENCE</scope>
    <source>
        <tissue evidence="1">Shoot tissue taken approximately 20 cm above the soil surface</tissue>
    </source>
</reference>
<name>A0A0A9G8K3_ARUDO</name>
<protein>
    <submittedName>
        <fullName evidence="1">Uncharacterized protein</fullName>
    </submittedName>
</protein>
<organism evidence="1">
    <name type="scientific">Arundo donax</name>
    <name type="common">Giant reed</name>
    <name type="synonym">Donax arundinaceus</name>
    <dbReference type="NCBI Taxonomy" id="35708"/>
    <lineage>
        <taxon>Eukaryota</taxon>
        <taxon>Viridiplantae</taxon>
        <taxon>Streptophyta</taxon>
        <taxon>Embryophyta</taxon>
        <taxon>Tracheophyta</taxon>
        <taxon>Spermatophyta</taxon>
        <taxon>Magnoliopsida</taxon>
        <taxon>Liliopsida</taxon>
        <taxon>Poales</taxon>
        <taxon>Poaceae</taxon>
        <taxon>PACMAD clade</taxon>
        <taxon>Arundinoideae</taxon>
        <taxon>Arundineae</taxon>
        <taxon>Arundo</taxon>
    </lineage>
</organism>
<accession>A0A0A9G8K3</accession>
<dbReference type="EMBL" id="GBRH01180888">
    <property type="protein sequence ID" value="JAE17008.1"/>
    <property type="molecule type" value="Transcribed_RNA"/>
</dbReference>
<evidence type="ECO:0000313" key="1">
    <source>
        <dbReference type="EMBL" id="JAE17008.1"/>
    </source>
</evidence>
<proteinExistence type="predicted"/>